<dbReference type="CDD" id="cd07381">
    <property type="entry name" value="MPP_CapA"/>
    <property type="match status" value="1"/>
</dbReference>
<proteinExistence type="inferred from homology"/>
<gene>
    <name evidence="3" type="ordered locus">Dtox_1398</name>
</gene>
<dbReference type="Pfam" id="PF09587">
    <property type="entry name" value="PGA_cap"/>
    <property type="match status" value="1"/>
</dbReference>
<keyword evidence="4" id="KW-1185">Reference proteome</keyword>
<dbReference type="OrthoDB" id="9810906at2"/>
<dbReference type="PANTHER" id="PTHR33393">
    <property type="entry name" value="POLYGLUTAMINE SYNTHESIS ACCESSORY PROTEIN RV0574C-RELATED"/>
    <property type="match status" value="1"/>
</dbReference>
<evidence type="ECO:0000313" key="3">
    <source>
        <dbReference type="EMBL" id="ACV62274.1"/>
    </source>
</evidence>
<evidence type="ECO:0000313" key="4">
    <source>
        <dbReference type="Proteomes" id="UP000002217"/>
    </source>
</evidence>
<comment type="similarity">
    <text evidence="1">Belongs to the CapA family.</text>
</comment>
<organism evidence="3 4">
    <name type="scientific">Desulfofarcimen acetoxidans (strain ATCC 49208 / DSM 771 / KCTC 5769 / VKM B-1644 / 5575)</name>
    <name type="common">Desulfotomaculum acetoxidans</name>
    <dbReference type="NCBI Taxonomy" id="485916"/>
    <lineage>
        <taxon>Bacteria</taxon>
        <taxon>Bacillati</taxon>
        <taxon>Bacillota</taxon>
        <taxon>Clostridia</taxon>
        <taxon>Eubacteriales</taxon>
        <taxon>Peptococcaceae</taxon>
        <taxon>Desulfofarcimen</taxon>
    </lineage>
</organism>
<dbReference type="SUPFAM" id="SSF56300">
    <property type="entry name" value="Metallo-dependent phosphatases"/>
    <property type="match status" value="1"/>
</dbReference>
<dbReference type="EMBL" id="CP001720">
    <property type="protein sequence ID" value="ACV62274.1"/>
    <property type="molecule type" value="Genomic_DNA"/>
</dbReference>
<dbReference type="AlphaFoldDB" id="C8W6I5"/>
<dbReference type="KEGG" id="dae:Dtox_1398"/>
<protein>
    <submittedName>
        <fullName evidence="3">Putative polyglutamate synthase CapA</fullName>
    </submittedName>
</protein>
<name>C8W6I5_DESAS</name>
<dbReference type="SMART" id="SM00854">
    <property type="entry name" value="PGA_cap"/>
    <property type="match status" value="1"/>
</dbReference>
<sequence>MLMLYLQFFLAMTVSSIDGSGTLVLSNAILENTLQNAQISDTEKMANNKATEISNTEITITSIGDNTIGYDTAFGYSGSFIQEVDYNGIDYPYKNVAGLFLNDDLTIANLETTLTDSKNRAVKKFKFAGKPEYRNMLVNNGIDAVNLANNHIMDYLEQGYQDTMANLNQAGIGFFGEDIRLVKDIKGVKVGMLGYQGWSNNAAFKTRVSKDIAGLKEQAKIVVVSFHWGNEGVNYPNNAQMDLGRFSIDCGADLVLGHHPHVIQGIENYNGKNIVYSLGNFVFGGNKNPADKDTFIFQQKFVVSPEGELTLAAPNIIPASLSSVNWRNNYQPVLLQAEEAERVLNRLRIYSSALEYGLKF</sequence>
<dbReference type="InterPro" id="IPR052169">
    <property type="entry name" value="CW_Biosynth-Accessory"/>
</dbReference>
<dbReference type="HOGENOM" id="CLU_038823_1_0_9"/>
<dbReference type="InterPro" id="IPR019079">
    <property type="entry name" value="Capsule_synth_CapA"/>
</dbReference>
<accession>C8W6I5</accession>
<dbReference type="RefSeq" id="WP_015756989.1">
    <property type="nucleotide sequence ID" value="NC_013216.1"/>
</dbReference>
<dbReference type="STRING" id="485916.Dtox_1398"/>
<dbReference type="Proteomes" id="UP000002217">
    <property type="component" value="Chromosome"/>
</dbReference>
<evidence type="ECO:0000256" key="1">
    <source>
        <dbReference type="ARBA" id="ARBA00005662"/>
    </source>
</evidence>
<evidence type="ECO:0000259" key="2">
    <source>
        <dbReference type="SMART" id="SM00854"/>
    </source>
</evidence>
<dbReference type="Gene3D" id="3.60.21.10">
    <property type="match status" value="1"/>
</dbReference>
<feature type="domain" description="Capsule synthesis protein CapA" evidence="2">
    <location>
        <begin position="59"/>
        <end position="285"/>
    </location>
</feature>
<dbReference type="PANTHER" id="PTHR33393:SF11">
    <property type="entry name" value="POLYGLUTAMINE SYNTHESIS ACCESSORY PROTEIN RV0574C-RELATED"/>
    <property type="match status" value="1"/>
</dbReference>
<reference evidence="3 4" key="1">
    <citation type="journal article" date="2009" name="Stand. Genomic Sci.">
        <title>Complete genome sequence of Desulfotomaculum acetoxidans type strain (5575).</title>
        <authorList>
            <person name="Spring S."/>
            <person name="Lapidus A."/>
            <person name="Schroder M."/>
            <person name="Gleim D."/>
            <person name="Sims D."/>
            <person name="Meincke L."/>
            <person name="Glavina Del Rio T."/>
            <person name="Tice H."/>
            <person name="Copeland A."/>
            <person name="Cheng J.F."/>
            <person name="Lucas S."/>
            <person name="Chen F."/>
            <person name="Nolan M."/>
            <person name="Bruce D."/>
            <person name="Goodwin L."/>
            <person name="Pitluck S."/>
            <person name="Ivanova N."/>
            <person name="Mavromatis K."/>
            <person name="Mikhailova N."/>
            <person name="Pati A."/>
            <person name="Chen A."/>
            <person name="Palaniappan K."/>
            <person name="Land M."/>
            <person name="Hauser L."/>
            <person name="Chang Y.J."/>
            <person name="Jeffries C.D."/>
            <person name="Chain P."/>
            <person name="Saunders E."/>
            <person name="Brettin T."/>
            <person name="Detter J.C."/>
            <person name="Goker M."/>
            <person name="Bristow J."/>
            <person name="Eisen J.A."/>
            <person name="Markowitz V."/>
            <person name="Hugenholtz P."/>
            <person name="Kyrpides N.C."/>
            <person name="Klenk H.P."/>
            <person name="Han C."/>
        </authorList>
    </citation>
    <scope>NUCLEOTIDE SEQUENCE [LARGE SCALE GENOMIC DNA]</scope>
    <source>
        <strain evidence="4">ATCC 49208 / DSM 771 / VKM B-1644</strain>
    </source>
</reference>
<dbReference type="InterPro" id="IPR029052">
    <property type="entry name" value="Metallo-depent_PP-like"/>
</dbReference>
<dbReference type="eggNOG" id="COG2843">
    <property type="taxonomic scope" value="Bacteria"/>
</dbReference>